<feature type="region of interest" description="Disordered" evidence="6">
    <location>
        <begin position="405"/>
        <end position="471"/>
    </location>
</feature>
<evidence type="ECO:0000256" key="3">
    <source>
        <dbReference type="ARBA" id="ARBA00022801"/>
    </source>
</evidence>
<dbReference type="Pfam" id="PF00082">
    <property type="entry name" value="Peptidase_S8"/>
    <property type="match status" value="1"/>
</dbReference>
<accession>A0A1C4V4U3</accession>
<proteinExistence type="inferred from homology"/>
<evidence type="ECO:0000256" key="5">
    <source>
        <dbReference type="PROSITE-ProRule" id="PRU01240"/>
    </source>
</evidence>
<dbReference type="OrthoDB" id="9798386at2"/>
<protein>
    <submittedName>
        <fullName evidence="10">Type VII secretion-associated serine protease mycosin</fullName>
    </submittedName>
</protein>
<keyword evidence="3 5" id="KW-0378">Hydrolase</keyword>
<feature type="transmembrane region" description="Helical" evidence="7">
    <location>
        <begin position="370"/>
        <end position="395"/>
    </location>
</feature>
<evidence type="ECO:0000256" key="8">
    <source>
        <dbReference type="SAM" id="SignalP"/>
    </source>
</evidence>
<feature type="active site" description="Charge relay system" evidence="5">
    <location>
        <position position="108"/>
    </location>
</feature>
<feature type="region of interest" description="Disordered" evidence="6">
    <location>
        <begin position="331"/>
        <end position="357"/>
    </location>
</feature>
<dbReference type="EMBL" id="FMCX01000001">
    <property type="protein sequence ID" value="SCE79048.1"/>
    <property type="molecule type" value="Genomic_DNA"/>
</dbReference>
<dbReference type="InterPro" id="IPR015500">
    <property type="entry name" value="Peptidase_S8_subtilisin-rel"/>
</dbReference>
<organism evidence="10 11">
    <name type="scientific">Micromonospora mirobrigensis</name>
    <dbReference type="NCBI Taxonomy" id="262898"/>
    <lineage>
        <taxon>Bacteria</taxon>
        <taxon>Bacillati</taxon>
        <taxon>Actinomycetota</taxon>
        <taxon>Actinomycetes</taxon>
        <taxon>Micromonosporales</taxon>
        <taxon>Micromonosporaceae</taxon>
        <taxon>Micromonospora</taxon>
    </lineage>
</organism>
<dbReference type="PROSITE" id="PS00137">
    <property type="entry name" value="SUBTILASE_HIS"/>
    <property type="match status" value="1"/>
</dbReference>
<reference evidence="11" key="1">
    <citation type="submission" date="2016-06" db="EMBL/GenBank/DDBJ databases">
        <authorList>
            <person name="Varghese N."/>
            <person name="Submissions Spin"/>
        </authorList>
    </citation>
    <scope>NUCLEOTIDE SEQUENCE [LARGE SCALE GENOMIC DNA]</scope>
    <source>
        <strain evidence="11">DSM 44830</strain>
    </source>
</reference>
<evidence type="ECO:0000313" key="10">
    <source>
        <dbReference type="EMBL" id="SCE79048.1"/>
    </source>
</evidence>
<sequence length="471" mass="47240">MVTGKRPRGVSRSVAALVAAVLAGASALLVAPAPAQAYPVRDQQWYLDALRVPAAHELTRGQGVVVAVVDSGVYAGHPDLKGQLLPGRSFYPGGPANGWSDPDREKGHGTAVAGIIAGRGGGDGTRELGIAPQARILPVALGPKTSQWDVLAGVRWAVDQGADVVNLSLGGFGSNVDSTRAVEYAQSRNVVVVAGTGNRSQGFDEVATPANVPGVIAVSGTDRSGKVWSGSATGPETVLAAPAVSIMAPLPPGVNGSAYGLSQGTSFATAIVSGAAALVRARYPKLDAANVVNRLVGTARDQGAAGRDPEYGFGSLDLVRALTATVPTVEGNPLLGASKSGTQPSAGSPSRAADRRDDGPALSFGVADGWGAAVQVGLCLLGVLVAVAVVVALVVANRRARRRKAAGAAPGHHPPAGVPPGVGGAPGPGRPTGPPGGWHPYQHRPVGQPAPPRPYPPGGPVPPAPPADQQR</sequence>
<dbReference type="InterPro" id="IPR022398">
    <property type="entry name" value="Peptidase_S8_His-AS"/>
</dbReference>
<feature type="active site" description="Charge relay system" evidence="5">
    <location>
        <position position="70"/>
    </location>
</feature>
<dbReference type="Proteomes" id="UP000199504">
    <property type="component" value="Unassembled WGS sequence"/>
</dbReference>
<dbReference type="InterPro" id="IPR000209">
    <property type="entry name" value="Peptidase_S8/S53_dom"/>
</dbReference>
<keyword evidence="7" id="KW-0472">Membrane</keyword>
<dbReference type="GO" id="GO:0006508">
    <property type="term" value="P:proteolysis"/>
    <property type="evidence" value="ECO:0007669"/>
    <property type="project" value="UniProtKB-KW"/>
</dbReference>
<keyword evidence="11" id="KW-1185">Reference proteome</keyword>
<dbReference type="AlphaFoldDB" id="A0A1C4V4U3"/>
<comment type="similarity">
    <text evidence="1 5">Belongs to the peptidase S8 family.</text>
</comment>
<dbReference type="InterPro" id="IPR023827">
    <property type="entry name" value="Peptidase_S8_Asp-AS"/>
</dbReference>
<dbReference type="SUPFAM" id="SSF52743">
    <property type="entry name" value="Subtilisin-like"/>
    <property type="match status" value="1"/>
</dbReference>
<dbReference type="GO" id="GO:0004252">
    <property type="term" value="F:serine-type endopeptidase activity"/>
    <property type="evidence" value="ECO:0007669"/>
    <property type="project" value="UniProtKB-UniRule"/>
</dbReference>
<dbReference type="PROSITE" id="PS00136">
    <property type="entry name" value="SUBTILASE_ASP"/>
    <property type="match status" value="1"/>
</dbReference>
<evidence type="ECO:0000256" key="7">
    <source>
        <dbReference type="SAM" id="Phobius"/>
    </source>
</evidence>
<evidence type="ECO:0000256" key="6">
    <source>
        <dbReference type="SAM" id="MobiDB-lite"/>
    </source>
</evidence>
<evidence type="ECO:0000256" key="2">
    <source>
        <dbReference type="ARBA" id="ARBA00022670"/>
    </source>
</evidence>
<keyword evidence="4 5" id="KW-0720">Serine protease</keyword>
<dbReference type="PRINTS" id="PR00723">
    <property type="entry name" value="SUBTILISIN"/>
</dbReference>
<dbReference type="Gene3D" id="3.40.50.200">
    <property type="entry name" value="Peptidase S8/S53 domain"/>
    <property type="match status" value="1"/>
</dbReference>
<keyword evidence="8" id="KW-0732">Signal</keyword>
<evidence type="ECO:0000259" key="9">
    <source>
        <dbReference type="Pfam" id="PF00082"/>
    </source>
</evidence>
<evidence type="ECO:0000313" key="11">
    <source>
        <dbReference type="Proteomes" id="UP000199504"/>
    </source>
</evidence>
<feature type="signal peptide" evidence="8">
    <location>
        <begin position="1"/>
        <end position="37"/>
    </location>
</feature>
<feature type="domain" description="Peptidase S8/S53" evidence="9">
    <location>
        <begin position="61"/>
        <end position="314"/>
    </location>
</feature>
<name>A0A1C4V4U3_9ACTN</name>
<keyword evidence="7" id="KW-0812">Transmembrane</keyword>
<feature type="compositionally biased region" description="Polar residues" evidence="6">
    <location>
        <begin position="339"/>
        <end position="348"/>
    </location>
</feature>
<dbReference type="InterPro" id="IPR036852">
    <property type="entry name" value="Peptidase_S8/S53_dom_sf"/>
</dbReference>
<dbReference type="InterPro" id="IPR050131">
    <property type="entry name" value="Peptidase_S8_subtilisin-like"/>
</dbReference>
<dbReference type="PANTHER" id="PTHR43806">
    <property type="entry name" value="PEPTIDASE S8"/>
    <property type="match status" value="1"/>
</dbReference>
<feature type="active site" description="Charge relay system" evidence="5">
    <location>
        <position position="266"/>
    </location>
</feature>
<keyword evidence="7" id="KW-1133">Transmembrane helix</keyword>
<dbReference type="PROSITE" id="PS51892">
    <property type="entry name" value="SUBTILASE"/>
    <property type="match status" value="1"/>
</dbReference>
<evidence type="ECO:0000256" key="4">
    <source>
        <dbReference type="ARBA" id="ARBA00022825"/>
    </source>
</evidence>
<dbReference type="PANTHER" id="PTHR43806:SF11">
    <property type="entry name" value="CEREVISIN-RELATED"/>
    <property type="match status" value="1"/>
</dbReference>
<evidence type="ECO:0000256" key="1">
    <source>
        <dbReference type="ARBA" id="ARBA00011073"/>
    </source>
</evidence>
<feature type="chain" id="PRO_5008705601" evidence="8">
    <location>
        <begin position="38"/>
        <end position="471"/>
    </location>
</feature>
<dbReference type="STRING" id="262898.GA0070564_101959"/>
<gene>
    <name evidence="10" type="ORF">GA0070564_101959</name>
</gene>
<keyword evidence="2 5" id="KW-0645">Protease</keyword>
<feature type="compositionally biased region" description="Pro residues" evidence="6">
    <location>
        <begin position="448"/>
        <end position="471"/>
    </location>
</feature>